<gene>
    <name evidence="2" type="ORF">GV64_07215</name>
</gene>
<sequence>MSHFFTPDDYAIAVAESPVAKYIYTPYVKSVFMKHPVNSVLDLRCSEGFFSRLALVAGAEYVVGVDQCPAMLDRAIQLNESGGLGIEFKQADPTSLRLDRSFSTVFAFWLTCRLASLSHLRELAETLSYHTSPGGYSYLLAMDSERHARVQENSLSPDDCYGKKVDSVENLQDGDPFELTIQVGETEVHFTDYCWSTETIAQCLEEAGFAKVNVLYLPVSEEGIKAKGEDYWTGYQADPFVVAIEAFRE</sequence>
<dbReference type="Gene3D" id="3.40.50.150">
    <property type="entry name" value="Vaccinia Virus protein VP39"/>
    <property type="match status" value="1"/>
</dbReference>
<organism evidence="2 3">
    <name type="scientific">Endozoicomonas elysicola</name>
    <dbReference type="NCBI Taxonomy" id="305900"/>
    <lineage>
        <taxon>Bacteria</taxon>
        <taxon>Pseudomonadati</taxon>
        <taxon>Pseudomonadota</taxon>
        <taxon>Gammaproteobacteria</taxon>
        <taxon>Oceanospirillales</taxon>
        <taxon>Endozoicomonadaceae</taxon>
        <taxon>Endozoicomonas</taxon>
    </lineage>
</organism>
<dbReference type="SUPFAM" id="SSF53335">
    <property type="entry name" value="S-adenosyl-L-methionine-dependent methyltransferases"/>
    <property type="match status" value="1"/>
</dbReference>
<dbReference type="CDD" id="cd02440">
    <property type="entry name" value="AdoMet_MTases"/>
    <property type="match status" value="1"/>
</dbReference>
<dbReference type="Pfam" id="PF13649">
    <property type="entry name" value="Methyltransf_25"/>
    <property type="match status" value="1"/>
</dbReference>
<dbReference type="AlphaFoldDB" id="A0A081K8S7"/>
<dbReference type="RefSeq" id="WP_020580858.1">
    <property type="nucleotide sequence ID" value="NZ_JOJP01000001.1"/>
</dbReference>
<comment type="caution">
    <text evidence="2">The sequence shown here is derived from an EMBL/GenBank/DDBJ whole genome shotgun (WGS) entry which is preliminary data.</text>
</comment>
<feature type="domain" description="Methyltransferase" evidence="1">
    <location>
        <begin position="40"/>
        <end position="135"/>
    </location>
</feature>
<dbReference type="Proteomes" id="UP000027997">
    <property type="component" value="Unassembled WGS sequence"/>
</dbReference>
<dbReference type="eggNOG" id="COG2227">
    <property type="taxonomic scope" value="Bacteria"/>
</dbReference>
<proteinExistence type="predicted"/>
<evidence type="ECO:0000259" key="1">
    <source>
        <dbReference type="Pfam" id="PF13649"/>
    </source>
</evidence>
<dbReference type="STRING" id="305900.GV64_07215"/>
<evidence type="ECO:0000313" key="2">
    <source>
        <dbReference type="EMBL" id="KEI70553.1"/>
    </source>
</evidence>
<reference evidence="2 3" key="1">
    <citation type="submission" date="2014-06" db="EMBL/GenBank/DDBJ databases">
        <title>Whole Genome Sequences of Three Symbiotic Endozoicomonas Bacteria.</title>
        <authorList>
            <person name="Neave M.J."/>
            <person name="Apprill A."/>
            <person name="Voolstra C.R."/>
        </authorList>
    </citation>
    <scope>NUCLEOTIDE SEQUENCE [LARGE SCALE GENOMIC DNA]</scope>
    <source>
        <strain evidence="2 3">DSM 22380</strain>
    </source>
</reference>
<dbReference type="InterPro" id="IPR029063">
    <property type="entry name" value="SAM-dependent_MTases_sf"/>
</dbReference>
<dbReference type="InterPro" id="IPR041698">
    <property type="entry name" value="Methyltransf_25"/>
</dbReference>
<evidence type="ECO:0000313" key="3">
    <source>
        <dbReference type="Proteomes" id="UP000027997"/>
    </source>
</evidence>
<name>A0A081K8S7_9GAMM</name>
<protein>
    <recommendedName>
        <fullName evidence="1">Methyltransferase domain-containing protein</fullName>
    </recommendedName>
</protein>
<dbReference type="EMBL" id="JOJP01000001">
    <property type="protein sequence ID" value="KEI70553.1"/>
    <property type="molecule type" value="Genomic_DNA"/>
</dbReference>
<keyword evidence="3" id="KW-1185">Reference proteome</keyword>
<accession>A0A081K8S7</accession>